<keyword evidence="1" id="KW-0812">Transmembrane</keyword>
<proteinExistence type="predicted"/>
<feature type="transmembrane region" description="Helical" evidence="1">
    <location>
        <begin position="20"/>
        <end position="39"/>
    </location>
</feature>
<comment type="caution">
    <text evidence="2">The sequence shown here is derived from an EMBL/GenBank/DDBJ whole genome shotgun (WGS) entry which is preliminary data.</text>
</comment>
<feature type="transmembrane region" description="Helical" evidence="1">
    <location>
        <begin position="150"/>
        <end position="167"/>
    </location>
</feature>
<keyword evidence="3" id="KW-1185">Reference proteome</keyword>
<organism evidence="2 3">
    <name type="scientific">Luteimonas kalidii</name>
    <dbReference type="NCBI Taxonomy" id="3042025"/>
    <lineage>
        <taxon>Bacteria</taxon>
        <taxon>Pseudomonadati</taxon>
        <taxon>Pseudomonadota</taxon>
        <taxon>Gammaproteobacteria</taxon>
        <taxon>Lysobacterales</taxon>
        <taxon>Lysobacteraceae</taxon>
        <taxon>Luteimonas</taxon>
    </lineage>
</organism>
<gene>
    <name evidence="2" type="ORF">QFW81_00020</name>
</gene>
<dbReference type="RefSeq" id="WP_280576488.1">
    <property type="nucleotide sequence ID" value="NZ_JARXRO010000001.1"/>
</dbReference>
<keyword evidence="1" id="KW-1133">Transmembrane helix</keyword>
<dbReference type="EMBL" id="JARXRO010000001">
    <property type="protein sequence ID" value="MDH5832317.1"/>
    <property type="molecule type" value="Genomic_DNA"/>
</dbReference>
<accession>A0ABT6JP91</accession>
<dbReference type="Proteomes" id="UP001156873">
    <property type="component" value="Unassembled WGS sequence"/>
</dbReference>
<evidence type="ECO:0000313" key="2">
    <source>
        <dbReference type="EMBL" id="MDH5832317.1"/>
    </source>
</evidence>
<evidence type="ECO:0000313" key="3">
    <source>
        <dbReference type="Proteomes" id="UP001156873"/>
    </source>
</evidence>
<evidence type="ECO:0000256" key="1">
    <source>
        <dbReference type="SAM" id="Phobius"/>
    </source>
</evidence>
<protein>
    <submittedName>
        <fullName evidence="2">Uncharacterized protein</fullName>
    </submittedName>
</protein>
<feature type="transmembrane region" description="Helical" evidence="1">
    <location>
        <begin position="51"/>
        <end position="70"/>
    </location>
</feature>
<sequence>MATERSDKLYEAARDAQQKFDYFILGVIGAVCAFIGQSFRPQELGLNPSSLELLAVLTLFGAGVAGFKRIEATNRAVKMNSGYLRFQELRGAIVSSQGAPFINTATGRVYSHQDAASEVAALDSVIPKAKVDLDKAGDDSLSAYKWRNRLLVAGFILFIGSRVWSGYV</sequence>
<name>A0ABT6JP91_9GAMM</name>
<reference evidence="2 3" key="1">
    <citation type="submission" date="2023-04" db="EMBL/GenBank/DDBJ databases">
        <title>Luteimonas sp. M1R5S59.</title>
        <authorList>
            <person name="Sun J.-Q."/>
        </authorList>
    </citation>
    <scope>NUCLEOTIDE SEQUENCE [LARGE SCALE GENOMIC DNA]</scope>
    <source>
        <strain evidence="2 3">M1R5S59</strain>
    </source>
</reference>
<keyword evidence="1" id="KW-0472">Membrane</keyword>